<dbReference type="Pfam" id="PF09261">
    <property type="entry name" value="Alpha-mann_mid"/>
    <property type="match status" value="1"/>
</dbReference>
<dbReference type="AlphaFoldDB" id="A0AAV1K2X7"/>
<evidence type="ECO:0000256" key="3">
    <source>
        <dbReference type="ARBA" id="ARBA00022801"/>
    </source>
</evidence>
<dbReference type="SUPFAM" id="SSF74650">
    <property type="entry name" value="Galactose mutarotase-like"/>
    <property type="match status" value="1"/>
</dbReference>
<dbReference type="InterPro" id="IPR037094">
    <property type="entry name" value="Glyco_hydro_38_cen_sf"/>
</dbReference>
<dbReference type="Gene3D" id="2.70.98.30">
    <property type="entry name" value="Golgi alpha-mannosidase II, domain 4"/>
    <property type="match status" value="1"/>
</dbReference>
<reference evidence="8 9" key="1">
    <citation type="submission" date="2023-11" db="EMBL/GenBank/DDBJ databases">
        <authorList>
            <person name="Okamura Y."/>
        </authorList>
    </citation>
    <scope>NUCLEOTIDE SEQUENCE [LARGE SCALE GENOMIC DNA]</scope>
</reference>
<dbReference type="SMART" id="SM00872">
    <property type="entry name" value="Alpha-mann_mid"/>
    <property type="match status" value="1"/>
</dbReference>
<dbReference type="PANTHER" id="PTHR11607:SF70">
    <property type="entry name" value="ALPHA-MANNOSIDASE"/>
    <property type="match status" value="1"/>
</dbReference>
<keyword evidence="4 6" id="KW-0862">Zinc</keyword>
<dbReference type="InterPro" id="IPR011013">
    <property type="entry name" value="Gal_mutarotase_sf_dom"/>
</dbReference>
<dbReference type="Gene3D" id="1.20.1270.50">
    <property type="entry name" value="Glycoside hydrolase family 38, central domain"/>
    <property type="match status" value="1"/>
</dbReference>
<dbReference type="PANTHER" id="PTHR11607">
    <property type="entry name" value="ALPHA-MANNOSIDASE"/>
    <property type="match status" value="1"/>
</dbReference>
<feature type="domain" description="Glycoside hydrolase family 38 central" evidence="7">
    <location>
        <begin position="566"/>
        <end position="649"/>
    </location>
</feature>
<dbReference type="InterPro" id="IPR011330">
    <property type="entry name" value="Glyco_hydro/deAcase_b/a-brl"/>
</dbReference>
<comment type="cofactor">
    <cofactor evidence="6">
        <name>Zn(2+)</name>
        <dbReference type="ChEBI" id="CHEBI:29105"/>
    </cofactor>
    <text evidence="6">Binds 1 zinc ion per subunit.</text>
</comment>
<dbReference type="GO" id="GO:0030246">
    <property type="term" value="F:carbohydrate binding"/>
    <property type="evidence" value="ECO:0007669"/>
    <property type="project" value="InterPro"/>
</dbReference>
<protein>
    <recommendedName>
        <fullName evidence="6">Alpha-mannosidase</fullName>
        <ecNumber evidence="6">3.2.1.-</ecNumber>
    </recommendedName>
</protein>
<dbReference type="Pfam" id="PF01074">
    <property type="entry name" value="Glyco_hydro_38N"/>
    <property type="match status" value="1"/>
</dbReference>
<dbReference type="Gene3D" id="3.20.110.10">
    <property type="entry name" value="Glycoside hydrolase 38, N terminal domain"/>
    <property type="match status" value="1"/>
</dbReference>
<keyword evidence="2 6" id="KW-0479">Metal-binding</keyword>
<dbReference type="GO" id="GO:0006013">
    <property type="term" value="P:mannose metabolic process"/>
    <property type="evidence" value="ECO:0007669"/>
    <property type="project" value="InterPro"/>
</dbReference>
<dbReference type="InterPro" id="IPR027291">
    <property type="entry name" value="Glyco_hydro_38_N_sf"/>
</dbReference>
<dbReference type="GO" id="GO:0000139">
    <property type="term" value="C:Golgi membrane"/>
    <property type="evidence" value="ECO:0007669"/>
    <property type="project" value="TreeGrafter"/>
</dbReference>
<dbReference type="Proteomes" id="UP001497472">
    <property type="component" value="Unassembled WGS sequence"/>
</dbReference>
<dbReference type="InterPro" id="IPR011682">
    <property type="entry name" value="Glyco_hydro_38_C"/>
</dbReference>
<dbReference type="EMBL" id="CAVLEF010000279">
    <property type="protein sequence ID" value="CAK1554769.1"/>
    <property type="molecule type" value="Genomic_DNA"/>
</dbReference>
<dbReference type="InterPro" id="IPR015341">
    <property type="entry name" value="Glyco_hydro_38_cen"/>
</dbReference>
<keyword evidence="9" id="KW-1185">Reference proteome</keyword>
<sequence length="1215" mass="139914">MIQRPFSDSLQGSTNSQIKDYLISPGYSQVNTIDHKRQRPISTVISSIDIGHGILNKPTYSRIKISKNNNQNEQRLTRNTFANKTDAFLPNKDNVLFADHDSQFTVNNSSQSDEILAEINKIPSIPFFASVKTIADHTNLDGSFWINSSIANENNIHTTSIYNNHRAENESTFPDTAYEMDPDKQEIWKQDGPSLSPVNLTTLKNCAKLLQYKVDFDVQEKFLHMDIEVILVPRTHVDTIWLKPFESLHNDTVQKIITNVIKKLQFYPNLTFTWNEISHLSQWWKNASQKRRVTLRRLIREGRLEITTGGWVETDEAMSSLYGILHQFIEGHQWLDQYLNYTPEVAWITNSVTHSPTVTYILSAIGITNLVMTNVHFSLEQYFAEYQYSDFIWVQNWDSDKTTRTDLNQALNKIGNDQYPKHAVLTHYLQYNSDSFKACGPYGKVCEVEFNFANKIIDINEYNVKNKAETLLEQYSKTGTLSPHNIIIAPVGGPLHYVSQTEFDYQYNNYLNIANFINVNQNIYKATVQFGTPTDYFTAIMARHKSYPTLSGDFLNYAEIDKTRPVYWTGFFTTRPSLKLLLRRLQATLRSTEFLFSFTSSCTAFRTTNKTQLITKLTNAREIVARLQDRNVISGTLSSKMLSYVQNQILIAVKDCWYIQEVTASLLSTKPEHSEKYLTKYVYRDGEFISSFKCIEPGDKIYVFNSLNHEVTEIVELLTRHVNTRVIDYNKKDINFQINPVWKYSSADNVIRISSQFFKIIFAVKVPPMTLKLFQFKEAFDVSLSTSIIFCLACVMDSAVNNPFTVQPIEPGDVQIENYNVRLIFDEVDGLLKTIIEKETNDERQLVINYGAFKSSDINAGIYLFSTSAQRFQDILKEYRADSKRKMLIIVSGNVVTEYTSIYGNLLKHTVRICNEMNNPLAGVVRIESNLNFGVAPKNRDLEMFMTIQTCIENGKSPILYLDNNGFRVTSRKLNISRKVEANMYPMTSMAFIQDDKTRLTIITDRAQGVTALQEGQILIMLDRRILFNDKRGVNEGLSDNSPYNHIHYMLLENFAKEDISFDKTLNEQIVLPSLLANRIANSLLFPLDIFFVDKNYIDMPYYVFLPLIRGSFPCDVCVLSFRMILRKGLGFKNVLDTAIITLHRKSFTCKFFVHNNLYCKDDESFYIERIIQHVKQVFHTNLVGTTKGVPIFDINVNNLPPMELMSLKVVFETT</sequence>
<dbReference type="Gene3D" id="2.60.40.1180">
    <property type="entry name" value="Golgi alpha-mannosidase II"/>
    <property type="match status" value="1"/>
</dbReference>
<evidence type="ECO:0000313" key="9">
    <source>
        <dbReference type="Proteomes" id="UP001497472"/>
    </source>
</evidence>
<dbReference type="EC" id="3.2.1.-" evidence="6"/>
<organism evidence="8 9">
    <name type="scientific">Leptosia nina</name>
    <dbReference type="NCBI Taxonomy" id="320188"/>
    <lineage>
        <taxon>Eukaryota</taxon>
        <taxon>Metazoa</taxon>
        <taxon>Ecdysozoa</taxon>
        <taxon>Arthropoda</taxon>
        <taxon>Hexapoda</taxon>
        <taxon>Insecta</taxon>
        <taxon>Pterygota</taxon>
        <taxon>Neoptera</taxon>
        <taxon>Endopterygota</taxon>
        <taxon>Lepidoptera</taxon>
        <taxon>Glossata</taxon>
        <taxon>Ditrysia</taxon>
        <taxon>Papilionoidea</taxon>
        <taxon>Pieridae</taxon>
        <taxon>Pierinae</taxon>
        <taxon>Leptosia</taxon>
    </lineage>
</organism>
<dbReference type="SUPFAM" id="SSF88713">
    <property type="entry name" value="Glycoside hydrolase/deacetylase"/>
    <property type="match status" value="1"/>
</dbReference>
<proteinExistence type="inferred from homology"/>
<dbReference type="Pfam" id="PF07748">
    <property type="entry name" value="Glyco_hydro_38C"/>
    <property type="match status" value="1"/>
</dbReference>
<evidence type="ECO:0000259" key="7">
    <source>
        <dbReference type="SMART" id="SM00872"/>
    </source>
</evidence>
<dbReference type="InterPro" id="IPR050843">
    <property type="entry name" value="Glycosyl_Hydrlase_38"/>
</dbReference>
<dbReference type="GO" id="GO:0006491">
    <property type="term" value="P:N-glycan processing"/>
    <property type="evidence" value="ECO:0007669"/>
    <property type="project" value="TreeGrafter"/>
</dbReference>
<evidence type="ECO:0000313" key="8">
    <source>
        <dbReference type="EMBL" id="CAK1554769.1"/>
    </source>
</evidence>
<evidence type="ECO:0000256" key="4">
    <source>
        <dbReference type="ARBA" id="ARBA00022833"/>
    </source>
</evidence>
<evidence type="ECO:0000256" key="6">
    <source>
        <dbReference type="RuleBase" id="RU361199"/>
    </source>
</evidence>
<evidence type="ECO:0000256" key="2">
    <source>
        <dbReference type="ARBA" id="ARBA00022723"/>
    </source>
</evidence>
<evidence type="ECO:0000256" key="1">
    <source>
        <dbReference type="ARBA" id="ARBA00009792"/>
    </source>
</evidence>
<dbReference type="SUPFAM" id="SSF88688">
    <property type="entry name" value="Families 57/38 glycoside transferase middle domain"/>
    <property type="match status" value="1"/>
</dbReference>
<keyword evidence="3 6" id="KW-0378">Hydrolase</keyword>
<dbReference type="InterPro" id="IPR013780">
    <property type="entry name" value="Glyco_hydro_b"/>
</dbReference>
<gene>
    <name evidence="8" type="ORF">LNINA_LOCUS13639</name>
</gene>
<dbReference type="GO" id="GO:0046872">
    <property type="term" value="F:metal ion binding"/>
    <property type="evidence" value="ECO:0007669"/>
    <property type="project" value="UniProtKB-KW"/>
</dbReference>
<dbReference type="InterPro" id="IPR000602">
    <property type="entry name" value="Glyco_hydro_38_N"/>
</dbReference>
<keyword evidence="5 6" id="KW-0326">Glycosidase</keyword>
<dbReference type="InterPro" id="IPR028995">
    <property type="entry name" value="Glyco_hydro_57/38_cen_sf"/>
</dbReference>
<evidence type="ECO:0000256" key="5">
    <source>
        <dbReference type="ARBA" id="ARBA00023295"/>
    </source>
</evidence>
<comment type="caution">
    <text evidence="8">The sequence shown here is derived from an EMBL/GenBank/DDBJ whole genome shotgun (WGS) entry which is preliminary data.</text>
</comment>
<name>A0AAV1K2X7_9NEOP</name>
<accession>A0AAV1K2X7</accession>
<dbReference type="GO" id="GO:0004559">
    <property type="term" value="F:alpha-mannosidase activity"/>
    <property type="evidence" value="ECO:0007669"/>
    <property type="project" value="InterPro"/>
</dbReference>
<comment type="similarity">
    <text evidence="1 6">Belongs to the glycosyl hydrolase 38 family.</text>
</comment>